<name>A7AWN3_BABBO</name>
<keyword evidence="1" id="KW-0175">Coiled coil</keyword>
<dbReference type="EMBL" id="AAXT01000005">
    <property type="protein sequence ID" value="EDO05461.1"/>
    <property type="molecule type" value="Genomic_DNA"/>
</dbReference>
<feature type="region of interest" description="Disordered" evidence="2">
    <location>
        <begin position="970"/>
        <end position="995"/>
    </location>
</feature>
<dbReference type="AlphaFoldDB" id="A7AWN3"/>
<dbReference type="STRING" id="5865.A7AWN3"/>
<feature type="compositionally biased region" description="Acidic residues" evidence="2">
    <location>
        <begin position="16"/>
        <end position="25"/>
    </location>
</feature>
<dbReference type="KEGG" id="bbo:BBOV_I003790"/>
<reference evidence="3" key="2">
    <citation type="submission" date="2007-08" db="EMBL/GenBank/DDBJ databases">
        <authorList>
            <person name="Nene V."/>
        </authorList>
    </citation>
    <scope>NUCLEOTIDE SEQUENCE</scope>
    <source>
        <strain evidence="3">T2Bo</strain>
    </source>
</reference>
<dbReference type="OMA" id="VRQEHAV"/>
<dbReference type="VEuPathDB" id="PiroplasmaDB:BBOV_I003790"/>
<dbReference type="eggNOG" id="ENOG502R01U">
    <property type="taxonomic scope" value="Eukaryota"/>
</dbReference>
<sequence>MESQQPIDEDLHLFDNDDDDIFDDTNDNHQPVTSEQRSDVIKKGRKHNRQNVKLQIDDIEAWLIKNLREIIPEDMQPMYLNKNNVLFAYGDPVDGNGGFSVEDVLMRLTNGGKRTILNSFDIASPYSKMPNNPLEESRKRIALDYKTDPSFIRVIDRRTGKYILSNLLRAAVEQRDGLINYVEYVRDNICLVPLLEELNRYAYTQKIAYKTSRQQLWFIMELATDLKLVEKTKYFTFKTNLVRNDCETNAFVLDKFVTAKWLHGKGQNSPGTGGPMVSPIQNEPGDICSLPDSLLDGSVIIGNLNLSVSGGNSDKYLSEFNVLNAESATVGSCLNTDPSFSNVACMDNFTGGYSKTLKGFISNSSWQMLQESTHKRTKTSNVKPVDTLKTVLERIDNKRANNVVKNVRNTITVLEAACRLYGNGPKWSNPNKKEFDANNKRNELIYVKAPKSVNQNSISYEYLMQYKSIHQKLNGGIRQQHAISYGIIRLDNPSPGEPPKSYQVNPQPWNSHEYGPKWSNLGSYIGKMPPWLLAPCQEENKIVANEFCDEAQRVLEANVDQVMSCDIPPESQVGINESDNCVPSEVVLESLSSDKHTTSDDAKLICENISDTAIDSVYGSSTDNPQMNLYYKHESSTDHTSEIVANECHVVPLIDDSIKGVDDNNIVNSSSVPEIDKKVDCDVRNGFGNNAMDLPCSEAVEMVDKRSQGSKNDVATIDGQMKLTALFRHVYEKIKKSKPLPEYSHKILLGSNKTNNIDKLDMNHTMPLSISGKRKRIVEDDTEQVIISNYEVIKPTTSDVVDTPMDDGRPNAQNDIHMGKNEETLLDKKQNNRKEKIRRMRELVKTMFEVEAEESDDENLSDPEDIKKKLQLLKQRLQDSSEEVESDSDDELYLNEELKDFIADVEQINAEDEELAKQRFYADLKQQEERELAKLMPLKDRSERELTRREQRMKLLMKLKNAKNLRDIDELHPSDFESSDEEDNDARKKTKNKKQVSKEDLNLLMKFKTGEYQASAGLSQTDELKIFIESKLMDHQKYPGRFVLIWI</sequence>
<evidence type="ECO:0000313" key="3">
    <source>
        <dbReference type="EMBL" id="EDO05461.1"/>
    </source>
</evidence>
<protein>
    <submittedName>
        <fullName evidence="3">Uncharacterized protein</fullName>
    </submittedName>
</protein>
<evidence type="ECO:0000256" key="1">
    <source>
        <dbReference type="SAM" id="Coils"/>
    </source>
</evidence>
<dbReference type="GeneID" id="5477245"/>
<feature type="coiled-coil region" evidence="1">
    <location>
        <begin position="826"/>
        <end position="930"/>
    </location>
</feature>
<dbReference type="InParanoid" id="A7AWN3"/>
<organism evidence="3">
    <name type="scientific">Babesia bovis</name>
    <dbReference type="NCBI Taxonomy" id="5865"/>
    <lineage>
        <taxon>Eukaryota</taxon>
        <taxon>Sar</taxon>
        <taxon>Alveolata</taxon>
        <taxon>Apicomplexa</taxon>
        <taxon>Aconoidasida</taxon>
        <taxon>Piroplasmida</taxon>
        <taxon>Babesiidae</taxon>
        <taxon>Babesia</taxon>
    </lineage>
</organism>
<gene>
    <name evidence="3" type="ORF">BBOV_I003790</name>
</gene>
<evidence type="ECO:0000256" key="2">
    <source>
        <dbReference type="SAM" id="MobiDB-lite"/>
    </source>
</evidence>
<proteinExistence type="predicted"/>
<feature type="region of interest" description="Disordered" evidence="2">
    <location>
        <begin position="1"/>
        <end position="46"/>
    </location>
</feature>
<accession>A7AWN3</accession>
<comment type="caution">
    <text evidence="3">The sequence shown here is derived from an EMBL/GenBank/DDBJ whole genome shotgun (WGS) entry which is preliminary data.</text>
</comment>
<reference evidence="3" key="1">
    <citation type="journal article" date="2007" name="PLoS Pathog.">
        <title>Genome sequence of Babesia bovis and comparative analysis of apicomplexan hemoprotozoa.</title>
        <authorList>
            <person name="Brayton K.A."/>
            <person name="Lau A.O.T."/>
            <person name="Herndon D.R."/>
            <person name="Hannick L."/>
            <person name="Kappmeyer L.S."/>
            <person name="Berens S.J."/>
            <person name="Bidwell S.L."/>
            <person name="Brown W.C."/>
            <person name="Crabtree J."/>
            <person name="Fadrosh D."/>
            <person name="Feldblum T."/>
            <person name="Forberger H.A."/>
            <person name="Haas B.J."/>
            <person name="Howell J.M."/>
            <person name="Khouri H."/>
            <person name="Koo H."/>
            <person name="Mann D.J."/>
            <person name="Norimine J."/>
            <person name="Paulsen I.T."/>
            <person name="Radune D."/>
            <person name="Ren Q."/>
            <person name="Smith R.K. Jr."/>
            <person name="Suarez C.E."/>
            <person name="White O."/>
            <person name="Wortman J.R."/>
            <person name="Knowles D.P. Jr."/>
            <person name="McElwain T.F."/>
            <person name="Nene V.M."/>
        </authorList>
    </citation>
    <scope>NUCLEOTIDE SEQUENCE [LARGE SCALE GENOMIC DNA]</scope>
    <source>
        <strain evidence="3">T2Bo</strain>
    </source>
</reference>